<protein>
    <submittedName>
        <fullName evidence="2">MFS family permease</fullName>
    </submittedName>
</protein>
<feature type="transmembrane region" description="Helical" evidence="1">
    <location>
        <begin position="262"/>
        <end position="281"/>
    </location>
</feature>
<dbReference type="Pfam" id="PF07690">
    <property type="entry name" value="MFS_1"/>
    <property type="match status" value="1"/>
</dbReference>
<feature type="transmembrane region" description="Helical" evidence="1">
    <location>
        <begin position="370"/>
        <end position="393"/>
    </location>
</feature>
<organism evidence="2 3">
    <name type="scientific">Streptosporangium saharense</name>
    <dbReference type="NCBI Taxonomy" id="1706840"/>
    <lineage>
        <taxon>Bacteria</taxon>
        <taxon>Bacillati</taxon>
        <taxon>Actinomycetota</taxon>
        <taxon>Actinomycetes</taxon>
        <taxon>Streptosporangiales</taxon>
        <taxon>Streptosporangiaceae</taxon>
        <taxon>Streptosporangium</taxon>
    </lineage>
</organism>
<evidence type="ECO:0000313" key="2">
    <source>
        <dbReference type="EMBL" id="MBB4914210.1"/>
    </source>
</evidence>
<feature type="transmembrane region" description="Helical" evidence="1">
    <location>
        <begin position="225"/>
        <end position="242"/>
    </location>
</feature>
<dbReference type="InterPro" id="IPR011701">
    <property type="entry name" value="MFS"/>
</dbReference>
<dbReference type="InterPro" id="IPR053160">
    <property type="entry name" value="MFS_DHA3_Transporter"/>
</dbReference>
<evidence type="ECO:0000256" key="1">
    <source>
        <dbReference type="SAM" id="Phobius"/>
    </source>
</evidence>
<keyword evidence="1" id="KW-0812">Transmembrane</keyword>
<dbReference type="SUPFAM" id="SSF103473">
    <property type="entry name" value="MFS general substrate transporter"/>
    <property type="match status" value="1"/>
</dbReference>
<feature type="transmembrane region" description="Helical" evidence="1">
    <location>
        <begin position="288"/>
        <end position="306"/>
    </location>
</feature>
<sequence>MIALSPRASGARVKRLTRPLYVYAALEDFVLLYPVYALLFADNGLSVPEISSLFVIGAASGMLLEIPSGAWADAVSRRVLLSVGPLLSAAGFALWFLVPAYWSFALGFVLWNAGASLRSGSMEALVYEELDHLGEAERYVTVMGRVRAIGLVAVAAATAVATPVLAVGGYFALGVASVLTCVLCALAGTALPEHRAAAVQDDEETGRYVAVLRAGLNEVRHNRPVRGALLLVAVVTAVWGGLEEYVPLLAAATGVSEATVPLLVLIVWGGVAIGGLLAGAANRMPVRAFAVVLAVASLVMAAGALTGSPAGLVAVGAGFCVFQLASVIADARLQRRITGPSRATVTSLAGIGMDAGTVVVYGVYAALSPFATHGMIFALFAAPYLCVAAAFLYGSAPPPPASTDSR</sequence>
<feature type="transmembrane region" description="Helical" evidence="1">
    <location>
        <begin position="53"/>
        <end position="72"/>
    </location>
</feature>
<accession>A0A7W7QIK7</accession>
<keyword evidence="1" id="KW-0472">Membrane</keyword>
<dbReference type="PANTHER" id="PTHR23530">
    <property type="entry name" value="TRANSPORT PROTEIN-RELATED"/>
    <property type="match status" value="1"/>
</dbReference>
<keyword evidence="1" id="KW-1133">Transmembrane helix</keyword>
<dbReference type="AlphaFoldDB" id="A0A7W7QIK7"/>
<dbReference type="EMBL" id="JACHJP010000001">
    <property type="protein sequence ID" value="MBB4914210.1"/>
    <property type="molecule type" value="Genomic_DNA"/>
</dbReference>
<feature type="transmembrane region" description="Helical" evidence="1">
    <location>
        <begin position="343"/>
        <end position="364"/>
    </location>
</feature>
<feature type="transmembrane region" description="Helical" evidence="1">
    <location>
        <begin position="148"/>
        <end position="165"/>
    </location>
</feature>
<evidence type="ECO:0000313" key="3">
    <source>
        <dbReference type="Proteomes" id="UP000552644"/>
    </source>
</evidence>
<dbReference type="PANTHER" id="PTHR23530:SF1">
    <property type="entry name" value="PERMEASE, MAJOR FACILITATOR SUPERFAMILY-RELATED"/>
    <property type="match status" value="1"/>
</dbReference>
<dbReference type="InterPro" id="IPR036259">
    <property type="entry name" value="MFS_trans_sf"/>
</dbReference>
<dbReference type="GO" id="GO:0022857">
    <property type="term" value="F:transmembrane transporter activity"/>
    <property type="evidence" value="ECO:0007669"/>
    <property type="project" value="InterPro"/>
</dbReference>
<keyword evidence="3" id="KW-1185">Reference proteome</keyword>
<feature type="transmembrane region" description="Helical" evidence="1">
    <location>
        <begin position="20"/>
        <end position="41"/>
    </location>
</feature>
<reference evidence="2 3" key="1">
    <citation type="submission" date="2020-08" db="EMBL/GenBank/DDBJ databases">
        <title>Genomic Encyclopedia of Type Strains, Phase III (KMG-III): the genomes of soil and plant-associated and newly described type strains.</title>
        <authorList>
            <person name="Whitman W."/>
        </authorList>
    </citation>
    <scope>NUCLEOTIDE SEQUENCE [LARGE SCALE GENOMIC DNA]</scope>
    <source>
        <strain evidence="2 3">CECT 8840</strain>
    </source>
</reference>
<gene>
    <name evidence="2" type="ORF">FHS44_001282</name>
</gene>
<feature type="transmembrane region" description="Helical" evidence="1">
    <location>
        <begin position="312"/>
        <end position="331"/>
    </location>
</feature>
<name>A0A7W7QIK7_9ACTN</name>
<dbReference type="Gene3D" id="1.20.1250.20">
    <property type="entry name" value="MFS general substrate transporter like domains"/>
    <property type="match status" value="1"/>
</dbReference>
<dbReference type="RefSeq" id="WP_184712895.1">
    <property type="nucleotide sequence ID" value="NZ_JACHJP010000001.1"/>
</dbReference>
<proteinExistence type="predicted"/>
<comment type="caution">
    <text evidence="2">The sequence shown here is derived from an EMBL/GenBank/DDBJ whole genome shotgun (WGS) entry which is preliminary data.</text>
</comment>
<dbReference type="Proteomes" id="UP000552644">
    <property type="component" value="Unassembled WGS sequence"/>
</dbReference>